<reference evidence="2" key="2">
    <citation type="submission" date="2018-07" db="EMBL/GenBank/DDBJ databases">
        <authorList>
            <consortium name="NCBI Pathogen Detection Project"/>
        </authorList>
    </citation>
    <scope>NUCLEOTIDE SEQUENCE</scope>
    <source>
        <strain evidence="2">34-87</strain>
    </source>
</reference>
<dbReference type="EMBL" id="DAAWEP010000012">
    <property type="protein sequence ID" value="HAF7511744.1"/>
    <property type="molecule type" value="Genomic_DNA"/>
</dbReference>
<accession>A0A752MP63</accession>
<gene>
    <name evidence="2" type="ORF">GNA48_002522</name>
</gene>
<feature type="domain" description="DUF3279" evidence="1">
    <location>
        <begin position="102"/>
        <end position="128"/>
    </location>
</feature>
<evidence type="ECO:0000313" key="2">
    <source>
        <dbReference type="EMBL" id="HAF7511744.1"/>
    </source>
</evidence>
<evidence type="ECO:0000259" key="1">
    <source>
        <dbReference type="Pfam" id="PF11682"/>
    </source>
</evidence>
<dbReference type="InterPro" id="IPR021696">
    <property type="entry name" value="DUF3279"/>
</dbReference>
<protein>
    <recommendedName>
        <fullName evidence="1">DUF3279 domain-containing protein</fullName>
    </recommendedName>
</protein>
<reference evidence="2" key="1">
    <citation type="journal article" date="2018" name="Genome Biol.">
        <title>SKESA: strategic k-mer extension for scrupulous assemblies.</title>
        <authorList>
            <person name="Souvorov A."/>
            <person name="Agarwala R."/>
            <person name="Lipman D.J."/>
        </authorList>
    </citation>
    <scope>NUCLEOTIDE SEQUENCE</scope>
    <source>
        <strain evidence="2">34-87</strain>
    </source>
</reference>
<sequence length="131" mass="15246">MMNYFVLATHAVTVDGEWVTPESVQQVDFDSLHCIYCKLQIGVQFDPLTSTRTFVHIPRHINNVARLKTCRFNKLQTVPELTSSQTIQSSENRLHPENTTIRQWRCCWCDTCWHGDKICPRCGEWIYANDA</sequence>
<dbReference type="Pfam" id="PF11682">
    <property type="entry name" value="Zn_ribbon_11"/>
    <property type="match status" value="1"/>
</dbReference>
<comment type="caution">
    <text evidence="2">The sequence shown here is derived from an EMBL/GenBank/DDBJ whole genome shotgun (WGS) entry which is preliminary data.</text>
</comment>
<name>A0A752MP63_SALHO</name>
<organism evidence="2">
    <name type="scientific">Salmonella enterica subsp. houtenae serovar 21:z4,z23:-</name>
    <dbReference type="NCBI Taxonomy" id="1967606"/>
    <lineage>
        <taxon>Bacteria</taxon>
        <taxon>Pseudomonadati</taxon>
        <taxon>Pseudomonadota</taxon>
        <taxon>Gammaproteobacteria</taxon>
        <taxon>Enterobacterales</taxon>
        <taxon>Enterobacteriaceae</taxon>
        <taxon>Salmonella</taxon>
    </lineage>
</organism>
<dbReference type="AlphaFoldDB" id="A0A752MP63"/>
<proteinExistence type="predicted"/>